<dbReference type="Proteomes" id="UP001595909">
    <property type="component" value="Unassembled WGS sequence"/>
</dbReference>
<name>A0ABV9RAN9_9PSEU</name>
<evidence type="ECO:0000313" key="2">
    <source>
        <dbReference type="Proteomes" id="UP001595909"/>
    </source>
</evidence>
<organism evidence="1 2">
    <name type="scientific">Actinomycetospora chibensis</name>
    <dbReference type="NCBI Taxonomy" id="663606"/>
    <lineage>
        <taxon>Bacteria</taxon>
        <taxon>Bacillati</taxon>
        <taxon>Actinomycetota</taxon>
        <taxon>Actinomycetes</taxon>
        <taxon>Pseudonocardiales</taxon>
        <taxon>Pseudonocardiaceae</taxon>
        <taxon>Actinomycetospora</taxon>
    </lineage>
</organism>
<sequence>MMTTPRFLQGAFAFEGHGLAKPALLDPSLSYTVPEGVTGQVLYVRAGNSSDELVSVLLAFDGTPSRWLPVGAKSDMHVSLRVVEDLLAGSTVEIHYSAPEGATGTLVVDCGLVEV</sequence>
<evidence type="ECO:0000313" key="1">
    <source>
        <dbReference type="EMBL" id="MFC4830790.1"/>
    </source>
</evidence>
<keyword evidence="2" id="KW-1185">Reference proteome</keyword>
<dbReference type="RefSeq" id="WP_274188856.1">
    <property type="nucleotide sequence ID" value="NZ_BAABHN010000001.1"/>
</dbReference>
<protein>
    <submittedName>
        <fullName evidence="1">Molybdopterin oxidoreductase</fullName>
    </submittedName>
</protein>
<proteinExistence type="predicted"/>
<comment type="caution">
    <text evidence="1">The sequence shown here is derived from an EMBL/GenBank/DDBJ whole genome shotgun (WGS) entry which is preliminary data.</text>
</comment>
<accession>A0ABV9RAN9</accession>
<gene>
    <name evidence="1" type="ORF">ACFPEL_00085</name>
</gene>
<dbReference type="EMBL" id="JBHSIM010000001">
    <property type="protein sequence ID" value="MFC4830790.1"/>
    <property type="molecule type" value="Genomic_DNA"/>
</dbReference>
<reference evidence="2" key="1">
    <citation type="journal article" date="2019" name="Int. J. Syst. Evol. Microbiol.">
        <title>The Global Catalogue of Microorganisms (GCM) 10K type strain sequencing project: providing services to taxonomists for standard genome sequencing and annotation.</title>
        <authorList>
            <consortium name="The Broad Institute Genomics Platform"/>
            <consortium name="The Broad Institute Genome Sequencing Center for Infectious Disease"/>
            <person name="Wu L."/>
            <person name="Ma J."/>
        </authorList>
    </citation>
    <scope>NUCLEOTIDE SEQUENCE [LARGE SCALE GENOMIC DNA]</scope>
    <source>
        <strain evidence="2">CCUG 50347</strain>
    </source>
</reference>